<protein>
    <submittedName>
        <fullName evidence="1">Uncharacterized protein</fullName>
    </submittedName>
</protein>
<gene>
    <name evidence="1" type="ORF">BOTBODRAFT_180497</name>
</gene>
<dbReference type="AlphaFoldDB" id="A0A067M6W7"/>
<accession>A0A067M6W7</accession>
<sequence length="99" mass="10972">MDYARSQGIFVDAEAPRVLSFSSVTSDDLTSMGISKGWLFFLPSGINALLSYSPPANDHYTLLLSQLIEIYDHVNVNYDAGVCQTPTQPLMELRRQSEG</sequence>
<dbReference type="HOGENOM" id="CLU_2320032_0_0_1"/>
<proteinExistence type="predicted"/>
<name>A0A067M6W7_BOTB1</name>
<dbReference type="InParanoid" id="A0A067M6W7"/>
<dbReference type="Proteomes" id="UP000027195">
    <property type="component" value="Unassembled WGS sequence"/>
</dbReference>
<evidence type="ECO:0000313" key="1">
    <source>
        <dbReference type="EMBL" id="KDQ07627.1"/>
    </source>
</evidence>
<organism evidence="1 2">
    <name type="scientific">Botryobasidium botryosum (strain FD-172 SS1)</name>
    <dbReference type="NCBI Taxonomy" id="930990"/>
    <lineage>
        <taxon>Eukaryota</taxon>
        <taxon>Fungi</taxon>
        <taxon>Dikarya</taxon>
        <taxon>Basidiomycota</taxon>
        <taxon>Agaricomycotina</taxon>
        <taxon>Agaricomycetes</taxon>
        <taxon>Cantharellales</taxon>
        <taxon>Botryobasidiaceae</taxon>
        <taxon>Botryobasidium</taxon>
    </lineage>
</organism>
<keyword evidence="2" id="KW-1185">Reference proteome</keyword>
<reference evidence="2" key="1">
    <citation type="journal article" date="2014" name="Proc. Natl. Acad. Sci. U.S.A.">
        <title>Extensive sampling of basidiomycete genomes demonstrates inadequacy of the white-rot/brown-rot paradigm for wood decay fungi.</title>
        <authorList>
            <person name="Riley R."/>
            <person name="Salamov A.A."/>
            <person name="Brown D.W."/>
            <person name="Nagy L.G."/>
            <person name="Floudas D."/>
            <person name="Held B.W."/>
            <person name="Levasseur A."/>
            <person name="Lombard V."/>
            <person name="Morin E."/>
            <person name="Otillar R."/>
            <person name="Lindquist E.A."/>
            <person name="Sun H."/>
            <person name="LaButti K.M."/>
            <person name="Schmutz J."/>
            <person name="Jabbour D."/>
            <person name="Luo H."/>
            <person name="Baker S.E."/>
            <person name="Pisabarro A.G."/>
            <person name="Walton J.D."/>
            <person name="Blanchette R.A."/>
            <person name="Henrissat B."/>
            <person name="Martin F."/>
            <person name="Cullen D."/>
            <person name="Hibbett D.S."/>
            <person name="Grigoriev I.V."/>
        </authorList>
    </citation>
    <scope>NUCLEOTIDE SEQUENCE [LARGE SCALE GENOMIC DNA]</scope>
    <source>
        <strain evidence="2">FD-172 SS1</strain>
    </source>
</reference>
<evidence type="ECO:0000313" key="2">
    <source>
        <dbReference type="Proteomes" id="UP000027195"/>
    </source>
</evidence>
<dbReference type="EMBL" id="KL198103">
    <property type="protein sequence ID" value="KDQ07627.1"/>
    <property type="molecule type" value="Genomic_DNA"/>
</dbReference>